<evidence type="ECO:0000313" key="2">
    <source>
        <dbReference type="Proteomes" id="UP000298787"/>
    </source>
</evidence>
<dbReference type="EMBL" id="CM014084">
    <property type="protein sequence ID" value="TKS73532.1"/>
    <property type="molecule type" value="Genomic_DNA"/>
</dbReference>
<dbReference type="OrthoDB" id="9980630at2759"/>
<accession>A0A4V6ANN5</accession>
<dbReference type="InterPro" id="IPR031410">
    <property type="entry name" value="SAXO4"/>
</dbReference>
<dbReference type="PANTHER" id="PTHR34349:SF1">
    <property type="entry name" value="PROTEIN PHOSPHATASE 1 REGULATORY SUBUNIT 32"/>
    <property type="match status" value="1"/>
</dbReference>
<dbReference type="Proteomes" id="UP000298787">
    <property type="component" value="Chromosome 7"/>
</dbReference>
<protein>
    <submittedName>
        <fullName evidence="1">Protein phosphatase 1 regulatory subunit 32</fullName>
    </submittedName>
</protein>
<organism evidence="1 2">
    <name type="scientific">Collichthys lucidus</name>
    <name type="common">Big head croaker</name>
    <name type="synonym">Sciaena lucida</name>
    <dbReference type="NCBI Taxonomy" id="240159"/>
    <lineage>
        <taxon>Eukaryota</taxon>
        <taxon>Metazoa</taxon>
        <taxon>Chordata</taxon>
        <taxon>Craniata</taxon>
        <taxon>Vertebrata</taxon>
        <taxon>Euteleostomi</taxon>
        <taxon>Actinopterygii</taxon>
        <taxon>Neopterygii</taxon>
        <taxon>Teleostei</taxon>
        <taxon>Neoteleostei</taxon>
        <taxon>Acanthomorphata</taxon>
        <taxon>Eupercaria</taxon>
        <taxon>Sciaenidae</taxon>
        <taxon>Collichthys</taxon>
    </lineage>
</organism>
<gene>
    <name evidence="1" type="ORF">D9C73_007611</name>
</gene>
<proteinExistence type="predicted"/>
<keyword evidence="2" id="KW-1185">Reference proteome</keyword>
<dbReference type="AlphaFoldDB" id="A0A4V6ANN5"/>
<dbReference type="PANTHER" id="PTHR34349">
    <property type="entry name" value="PROTEIN PHOSPHATASE 1 REGULATORY SUBUNIT 32"/>
    <property type="match status" value="1"/>
</dbReference>
<sequence length="331" mass="37288">MPRGILQSITVVTEGFHYRSHRWLSRVRWSCRLAAGGQLTGNTVKLYKASHDPGNFASYLGRSRGSGFTSNQRLAIHYHPSLDRIDNPQFGLLLSDNYVTQTKRHYQPHIRSDCPPLNIVNKSRESGFQLGSHPKAVTEEEKTEYQRLFVPHHLKSTVSHNHVTICPKRESGFTEGTELQLCTFEERKSCTGEPLQTHSSVMKGDFMPPSFLQGTEARPNLCSHSSRETGFTRGAIALLACPTSLAPSPRTKMNAPTEKAIGKKESTGFLLNASNNQAFPNTPFDCSHFNTEYKSMFRHRADYDKLNNSCAVTKADSGYNRRDTDRFIFRS</sequence>
<reference evidence="1 2" key="1">
    <citation type="submission" date="2019-01" db="EMBL/GenBank/DDBJ databases">
        <title>Genome Assembly of Collichthys lucidus.</title>
        <authorList>
            <person name="Cai M."/>
            <person name="Xiao S."/>
        </authorList>
    </citation>
    <scope>NUCLEOTIDE SEQUENCE [LARGE SCALE GENOMIC DNA]</scope>
    <source>
        <strain evidence="1">JT15FE1705JMU</strain>
        <tissue evidence="1">Muscle</tissue>
    </source>
</reference>
<dbReference type="Pfam" id="PF15691">
    <property type="entry name" value="PPP1R32"/>
    <property type="match status" value="2"/>
</dbReference>
<dbReference type="GO" id="GO:0019902">
    <property type="term" value="F:phosphatase binding"/>
    <property type="evidence" value="ECO:0007669"/>
    <property type="project" value="TreeGrafter"/>
</dbReference>
<evidence type="ECO:0000313" key="1">
    <source>
        <dbReference type="EMBL" id="TKS73532.1"/>
    </source>
</evidence>
<dbReference type="STRING" id="240159.A0A4V6ANN5"/>
<name>A0A4V6ANN5_COLLU</name>